<evidence type="ECO:0000313" key="1">
    <source>
        <dbReference type="EMBL" id="QBZ80683.1"/>
    </source>
</evidence>
<name>A0A4D6EH34_9VIRU</name>
<evidence type="ECO:0000313" key="2">
    <source>
        <dbReference type="Proteomes" id="UP001237152"/>
    </source>
</evidence>
<dbReference type="Proteomes" id="UP001237152">
    <property type="component" value="Segment"/>
</dbReference>
<reference evidence="1" key="1">
    <citation type="journal article" date="2019" name="Front. Microbiol.">
        <title>Pandoravirus Celtis Illustrates the Microevolution Processes at Work in the Giant Pandoraviridae Genomes.</title>
        <authorList>
            <person name="Legendre M."/>
            <person name="Alempic J.M."/>
            <person name="Philippe N."/>
            <person name="Lartigue A."/>
            <person name="Jeudy S."/>
            <person name="Poirot O."/>
            <person name="Ta N.T."/>
            <person name="Nin S."/>
            <person name="Coute Y."/>
            <person name="Abergel C."/>
            <person name="Claverie J.M."/>
        </authorList>
    </citation>
    <scope>NUCLEOTIDE SEQUENCE</scope>
</reference>
<protein>
    <submittedName>
        <fullName evidence="1">Uncharacterized protein</fullName>
    </submittedName>
</protein>
<sequence>MNLVDDTDGGHDDLYEDVLAPPATDEPSYLAALPPELASLVAADVARSDIAALERLTRAVPAMAAVAATTPVRLTWAPAAPTVRLPEAARLAQALGARGLDDIALLARRCVLMAYVDWVATSVPLDAPAAAMAARALVASAQGMSEPGLLRLIVGQQGDGQSCSMAAGSFVPVLGLGAPFDASSEACLGRIIHPIDSATMNRLVEVSLAGHGINGRAVSRWIDNAVDTYAGQQCPGAFIAAPAAMPRFSDLFAIDGARITLGSGGDNNYYLVGRLRPRW</sequence>
<proteinExistence type="predicted"/>
<gene>
    <name evidence="1" type="ORF">pclt_cds_85</name>
</gene>
<accession>A0A4D6EH34</accession>
<organism evidence="1 2">
    <name type="scientific">Pandoravirus celtis</name>
    <dbReference type="NCBI Taxonomy" id="2568002"/>
    <lineage>
        <taxon>Viruses</taxon>
        <taxon>Pandoravirus</taxon>
    </lineage>
</organism>
<dbReference type="EMBL" id="MK174290">
    <property type="protein sequence ID" value="QBZ80683.1"/>
    <property type="molecule type" value="Genomic_DNA"/>
</dbReference>